<reference evidence="1 2" key="3">
    <citation type="journal article" date="2011" name="Nat. Chem. Biol.">
        <title>Reveromycin A biosynthesis uses RevG and RevJ for stereospecific spiroacetal formation.</title>
        <authorList>
            <person name="Takahashi S."/>
            <person name="Toyoda A."/>
            <person name="Sekiyama Y."/>
            <person name="Takagi H."/>
            <person name="Nogawa T."/>
            <person name="Uramoto M."/>
            <person name="Suzuki R."/>
            <person name="Koshino H."/>
            <person name="Kumano T."/>
            <person name="Panthee S."/>
            <person name="Dairi T."/>
            <person name="Ishikawa J."/>
            <person name="Ikeda H."/>
            <person name="Sakaki Y."/>
            <person name="Osada H."/>
        </authorList>
    </citation>
    <scope>NUCLEOTIDE SEQUENCE [LARGE SCALE GENOMIC DNA]</scope>
    <source>
        <strain evidence="1 2">SN-593</strain>
    </source>
</reference>
<evidence type="ECO:0000313" key="1">
    <source>
        <dbReference type="EMBL" id="BBB01880.1"/>
    </source>
</evidence>
<proteinExistence type="predicted"/>
<reference evidence="1 2" key="4">
    <citation type="journal article" date="2020" name="Sci. Rep.">
        <title>beta-carboline chemical signals induce reveromycin production through a LuxR family regulator in Streptomyces sp. SN-593.</title>
        <authorList>
            <person name="Panthee S."/>
            <person name="Kito N."/>
            <person name="Hayashi T."/>
            <person name="Shimizu T."/>
            <person name="Ishikawa J."/>
            <person name="Hamamoto H."/>
            <person name="Osada H."/>
            <person name="Takahashi S."/>
        </authorList>
    </citation>
    <scope>NUCLEOTIDE SEQUENCE [LARGE SCALE GENOMIC DNA]</scope>
    <source>
        <strain evidence="1 2">SN-593</strain>
    </source>
</reference>
<name>A0A7U3V035_9ACTN</name>
<dbReference type="AlphaFoldDB" id="A0A7U3V035"/>
<sequence>MSDNPLVNAWKNPTARAGAAAAHPAGSIRLGTGAVVGRRAQLLAGLASTGEDPDHFPTYSLTLTSWGDTGGY</sequence>
<gene>
    <name evidence="1" type="ORF">RVR_9496</name>
</gene>
<keyword evidence="2" id="KW-1185">Reference proteome</keyword>
<dbReference type="Proteomes" id="UP000595703">
    <property type="component" value="Chromosome"/>
</dbReference>
<dbReference type="RefSeq" id="WP_202237751.1">
    <property type="nucleotide sequence ID" value="NZ_AP018365.1"/>
</dbReference>
<protein>
    <submittedName>
        <fullName evidence="1">Uncharacterized protein</fullName>
    </submittedName>
</protein>
<reference evidence="1 2" key="1">
    <citation type="journal article" date="2010" name="J. Bacteriol.">
        <title>Biochemical characterization of a novel indole prenyltransferase from Streptomyces sp. SN-593.</title>
        <authorList>
            <person name="Takahashi S."/>
            <person name="Takagi H."/>
            <person name="Toyoda A."/>
            <person name="Uramoto M."/>
            <person name="Nogawa T."/>
            <person name="Ueki M."/>
            <person name="Sakaki Y."/>
            <person name="Osada H."/>
        </authorList>
    </citation>
    <scope>NUCLEOTIDE SEQUENCE [LARGE SCALE GENOMIC DNA]</scope>
    <source>
        <strain evidence="1 2">SN-593</strain>
    </source>
</reference>
<reference evidence="1 2" key="2">
    <citation type="journal article" date="2011" name="J. Antibiot.">
        <title>Furaquinocins I and J: novel polyketide isoprenoid hybrid compounds from Streptomyces reveromyceticus SN-593.</title>
        <authorList>
            <person name="Panthee S."/>
            <person name="Takahashi S."/>
            <person name="Takagi H."/>
            <person name="Nogawa T."/>
            <person name="Oowada E."/>
            <person name="Uramoto M."/>
            <person name="Osada H."/>
        </authorList>
    </citation>
    <scope>NUCLEOTIDE SEQUENCE [LARGE SCALE GENOMIC DNA]</scope>
    <source>
        <strain evidence="1 2">SN-593</strain>
    </source>
</reference>
<organism evidence="1 2">
    <name type="scientific">Actinacidiphila reveromycinica</name>
    <dbReference type="NCBI Taxonomy" id="659352"/>
    <lineage>
        <taxon>Bacteria</taxon>
        <taxon>Bacillati</taxon>
        <taxon>Actinomycetota</taxon>
        <taxon>Actinomycetes</taxon>
        <taxon>Kitasatosporales</taxon>
        <taxon>Streptomycetaceae</taxon>
        <taxon>Actinacidiphila</taxon>
    </lineage>
</organism>
<evidence type="ECO:0000313" key="2">
    <source>
        <dbReference type="Proteomes" id="UP000595703"/>
    </source>
</evidence>
<dbReference type="KEGG" id="arev:RVR_9496"/>
<accession>A0A7U3V035</accession>
<dbReference type="EMBL" id="AP018365">
    <property type="protein sequence ID" value="BBB01880.1"/>
    <property type="molecule type" value="Genomic_DNA"/>
</dbReference>